<dbReference type="SUPFAM" id="SSF53927">
    <property type="entry name" value="Cytidine deaminase-like"/>
    <property type="match status" value="1"/>
</dbReference>
<dbReference type="RefSeq" id="WP_145094027.1">
    <property type="nucleotide sequence ID" value="NZ_CP036274.1"/>
</dbReference>
<organism evidence="2 3">
    <name type="scientific">Anatilimnocola aggregata</name>
    <dbReference type="NCBI Taxonomy" id="2528021"/>
    <lineage>
        <taxon>Bacteria</taxon>
        <taxon>Pseudomonadati</taxon>
        <taxon>Planctomycetota</taxon>
        <taxon>Planctomycetia</taxon>
        <taxon>Pirellulales</taxon>
        <taxon>Pirellulaceae</taxon>
        <taxon>Anatilimnocola</taxon>
    </lineage>
</organism>
<keyword evidence="3" id="KW-1185">Reference proteome</keyword>
<dbReference type="CDD" id="cd01285">
    <property type="entry name" value="nucleoside_deaminase"/>
    <property type="match status" value="1"/>
</dbReference>
<protein>
    <submittedName>
        <fullName evidence="2">tRNA-specific adenosine deaminase</fullName>
        <ecNumber evidence="2">3.5.4.33</ecNumber>
    </submittedName>
</protein>
<dbReference type="Gene3D" id="3.40.140.10">
    <property type="entry name" value="Cytidine Deaminase, domain 2"/>
    <property type="match status" value="1"/>
</dbReference>
<dbReference type="PANTHER" id="PTHR11079">
    <property type="entry name" value="CYTOSINE DEAMINASE FAMILY MEMBER"/>
    <property type="match status" value="1"/>
</dbReference>
<evidence type="ECO:0000259" key="1">
    <source>
        <dbReference type="PROSITE" id="PS51747"/>
    </source>
</evidence>
<proteinExistence type="predicted"/>
<dbReference type="Proteomes" id="UP000315017">
    <property type="component" value="Chromosome"/>
</dbReference>
<feature type="domain" description="CMP/dCMP-type deaminase" evidence="1">
    <location>
        <begin position="7"/>
        <end position="126"/>
    </location>
</feature>
<sequence length="190" mass="21217">MTANQLELDRQFLAQAVAAVDEALRLEPRAIPIGAVLVIDGVVRASGTNQRIQQNNPILHGETSCLQNTGTSITEPEFARSTLYTTLSPCYMCAGAALRFKIPRVVVAENRSFQESELLLRALGVEVTVLDDEGCYLRMKQFIEDYPDVWFGDITYIPPRPQPDYSQLDPALAAKHWRKLGFVLPQDLEP</sequence>
<dbReference type="PANTHER" id="PTHR11079:SF190">
    <property type="entry name" value="CYTOSINE DEAMINASE"/>
    <property type="match status" value="1"/>
</dbReference>
<reference evidence="2 3" key="1">
    <citation type="submission" date="2019-02" db="EMBL/GenBank/DDBJ databases">
        <title>Deep-cultivation of Planctomycetes and their phenomic and genomic characterization uncovers novel biology.</title>
        <authorList>
            <person name="Wiegand S."/>
            <person name="Jogler M."/>
            <person name="Boedeker C."/>
            <person name="Pinto D."/>
            <person name="Vollmers J."/>
            <person name="Rivas-Marin E."/>
            <person name="Kohn T."/>
            <person name="Peeters S.H."/>
            <person name="Heuer A."/>
            <person name="Rast P."/>
            <person name="Oberbeckmann S."/>
            <person name="Bunk B."/>
            <person name="Jeske O."/>
            <person name="Meyerdierks A."/>
            <person name="Storesund J.E."/>
            <person name="Kallscheuer N."/>
            <person name="Luecker S."/>
            <person name="Lage O.M."/>
            <person name="Pohl T."/>
            <person name="Merkel B.J."/>
            <person name="Hornburger P."/>
            <person name="Mueller R.-W."/>
            <person name="Bruemmer F."/>
            <person name="Labrenz M."/>
            <person name="Spormann A.M."/>
            <person name="Op den Camp H."/>
            <person name="Overmann J."/>
            <person name="Amann R."/>
            <person name="Jetten M.S.M."/>
            <person name="Mascher T."/>
            <person name="Medema M.H."/>
            <person name="Devos D.P."/>
            <person name="Kaster A.-K."/>
            <person name="Ovreas L."/>
            <person name="Rohde M."/>
            <person name="Galperin M.Y."/>
            <person name="Jogler C."/>
        </authorList>
    </citation>
    <scope>NUCLEOTIDE SEQUENCE [LARGE SCALE GENOMIC DNA]</scope>
    <source>
        <strain evidence="2 3">ETA_A8</strain>
    </source>
</reference>
<gene>
    <name evidence="2" type="primary">tadA_2</name>
    <name evidence="2" type="ORF">ETAA8_48550</name>
</gene>
<dbReference type="KEGG" id="aagg:ETAA8_48550"/>
<dbReference type="Pfam" id="PF00383">
    <property type="entry name" value="dCMP_cyt_deam_1"/>
    <property type="match status" value="1"/>
</dbReference>
<dbReference type="InterPro" id="IPR016193">
    <property type="entry name" value="Cytidine_deaminase-like"/>
</dbReference>
<dbReference type="InterPro" id="IPR002125">
    <property type="entry name" value="CMP_dCMP_dom"/>
</dbReference>
<evidence type="ECO:0000313" key="3">
    <source>
        <dbReference type="Proteomes" id="UP000315017"/>
    </source>
</evidence>
<dbReference type="PROSITE" id="PS51747">
    <property type="entry name" value="CYT_DCMP_DEAMINASES_2"/>
    <property type="match status" value="1"/>
</dbReference>
<keyword evidence="2" id="KW-0378">Hydrolase</keyword>
<accession>A0A517YHM5</accession>
<dbReference type="AlphaFoldDB" id="A0A517YHM5"/>
<dbReference type="EMBL" id="CP036274">
    <property type="protein sequence ID" value="QDU29740.1"/>
    <property type="molecule type" value="Genomic_DNA"/>
</dbReference>
<dbReference type="GO" id="GO:0008835">
    <property type="term" value="F:diaminohydroxyphosphoribosylaminopyrimidine deaminase activity"/>
    <property type="evidence" value="ECO:0007669"/>
    <property type="project" value="TreeGrafter"/>
</dbReference>
<dbReference type="OrthoDB" id="9802676at2"/>
<name>A0A517YHM5_9BACT</name>
<evidence type="ECO:0000313" key="2">
    <source>
        <dbReference type="EMBL" id="QDU29740.1"/>
    </source>
</evidence>
<dbReference type="EC" id="3.5.4.33" evidence="2"/>
<dbReference type="GO" id="GO:0052717">
    <property type="term" value="F:tRNA-specific adenosine-34 deaminase activity"/>
    <property type="evidence" value="ECO:0007669"/>
    <property type="project" value="UniProtKB-EC"/>
</dbReference>